<dbReference type="GO" id="GO:0008270">
    <property type="term" value="F:zinc ion binding"/>
    <property type="evidence" value="ECO:0007669"/>
    <property type="project" value="UniProtKB-KW"/>
</dbReference>
<feature type="domain" description="IBR" evidence="5">
    <location>
        <begin position="79"/>
        <end position="134"/>
    </location>
</feature>
<evidence type="ECO:0000256" key="2">
    <source>
        <dbReference type="ARBA" id="ARBA00022771"/>
    </source>
</evidence>
<evidence type="ECO:0000259" key="5">
    <source>
        <dbReference type="Pfam" id="PF01485"/>
    </source>
</evidence>
<name>A0A9W9MXY7_9EURO</name>
<proteinExistence type="predicted"/>
<accession>A0A9W9MXY7</accession>
<dbReference type="Pfam" id="PF01485">
    <property type="entry name" value="IBR"/>
    <property type="match status" value="1"/>
</dbReference>
<sequence>MKAQTTISLKPAKKRLRPGMRVHLVRKSIHFWIFSKRTVLTTIVANVFWSFLKIPLRTNPCILLDVAASQFIGIEVTKRFKERKTEISASERTYCSNKTCSRYIPPYNIRRGVGTCQFCTARTCTGCKKQGHRGDCNSENANKQRIARDRACVWLHAYTVG</sequence>
<dbReference type="Proteomes" id="UP001150942">
    <property type="component" value="Unassembled WGS sequence"/>
</dbReference>
<reference evidence="6" key="1">
    <citation type="submission" date="2022-11" db="EMBL/GenBank/DDBJ databases">
        <authorList>
            <person name="Petersen C."/>
        </authorList>
    </citation>
    <scope>NUCLEOTIDE SEQUENCE</scope>
    <source>
        <strain evidence="6">IBT 20477</strain>
    </source>
</reference>
<reference evidence="6" key="2">
    <citation type="journal article" date="2023" name="IMA Fungus">
        <title>Comparative genomic study of the Penicillium genus elucidates a diverse pangenome and 15 lateral gene transfer events.</title>
        <authorList>
            <person name="Petersen C."/>
            <person name="Sorensen T."/>
            <person name="Nielsen M.R."/>
            <person name="Sondergaard T.E."/>
            <person name="Sorensen J.L."/>
            <person name="Fitzpatrick D.A."/>
            <person name="Frisvad J.C."/>
            <person name="Nielsen K.L."/>
        </authorList>
    </citation>
    <scope>NUCLEOTIDE SEQUENCE</scope>
    <source>
        <strain evidence="6">IBT 20477</strain>
    </source>
</reference>
<keyword evidence="2" id="KW-0863">Zinc-finger</keyword>
<comment type="caution">
    <text evidence="6">The sequence shown here is derived from an EMBL/GenBank/DDBJ whole genome shotgun (WGS) entry which is preliminary data.</text>
</comment>
<dbReference type="OrthoDB" id="9977870at2759"/>
<dbReference type="AlphaFoldDB" id="A0A9W9MXY7"/>
<keyword evidence="4" id="KW-0862">Zinc</keyword>
<dbReference type="InterPro" id="IPR002867">
    <property type="entry name" value="IBR_dom"/>
</dbReference>
<evidence type="ECO:0000256" key="3">
    <source>
        <dbReference type="ARBA" id="ARBA00022786"/>
    </source>
</evidence>
<evidence type="ECO:0000313" key="6">
    <source>
        <dbReference type="EMBL" id="KAJ5209605.1"/>
    </source>
</evidence>
<keyword evidence="1" id="KW-0479">Metal-binding</keyword>
<dbReference type="CDD" id="cd20335">
    <property type="entry name" value="BRcat_RBR"/>
    <property type="match status" value="1"/>
</dbReference>
<keyword evidence="7" id="KW-1185">Reference proteome</keyword>
<dbReference type="EMBL" id="JAPQKQ010000002">
    <property type="protein sequence ID" value="KAJ5209605.1"/>
    <property type="molecule type" value="Genomic_DNA"/>
</dbReference>
<gene>
    <name evidence="6" type="ORF">N7449_003984</name>
</gene>
<organism evidence="6 7">
    <name type="scientific">Penicillium cf. viridicatum</name>
    <dbReference type="NCBI Taxonomy" id="2972119"/>
    <lineage>
        <taxon>Eukaryota</taxon>
        <taxon>Fungi</taxon>
        <taxon>Dikarya</taxon>
        <taxon>Ascomycota</taxon>
        <taxon>Pezizomycotina</taxon>
        <taxon>Eurotiomycetes</taxon>
        <taxon>Eurotiomycetidae</taxon>
        <taxon>Eurotiales</taxon>
        <taxon>Aspergillaceae</taxon>
        <taxon>Penicillium</taxon>
    </lineage>
</organism>
<evidence type="ECO:0000313" key="7">
    <source>
        <dbReference type="Proteomes" id="UP001150942"/>
    </source>
</evidence>
<protein>
    <recommendedName>
        <fullName evidence="5">IBR domain-containing protein</fullName>
    </recommendedName>
</protein>
<evidence type="ECO:0000256" key="4">
    <source>
        <dbReference type="ARBA" id="ARBA00022833"/>
    </source>
</evidence>
<evidence type="ECO:0000256" key="1">
    <source>
        <dbReference type="ARBA" id="ARBA00022723"/>
    </source>
</evidence>
<keyword evidence="3" id="KW-0833">Ubl conjugation pathway</keyword>